<dbReference type="PROSITE" id="PS50109">
    <property type="entry name" value="HIS_KIN"/>
    <property type="match status" value="1"/>
</dbReference>
<keyword evidence="3" id="KW-0597">Phosphoprotein</keyword>
<dbReference type="InterPro" id="IPR036890">
    <property type="entry name" value="HATPase_C_sf"/>
</dbReference>
<dbReference type="Gene3D" id="3.30.450.20">
    <property type="entry name" value="PAS domain"/>
    <property type="match status" value="1"/>
</dbReference>
<dbReference type="InterPro" id="IPR000014">
    <property type="entry name" value="PAS"/>
</dbReference>
<keyword evidence="9" id="KW-0472">Membrane</keyword>
<feature type="transmembrane region" description="Helical" evidence="9">
    <location>
        <begin position="12"/>
        <end position="35"/>
    </location>
</feature>
<evidence type="ECO:0000256" key="9">
    <source>
        <dbReference type="SAM" id="Phobius"/>
    </source>
</evidence>
<comment type="caution">
    <text evidence="11">The sequence shown here is derived from an EMBL/GenBank/DDBJ whole genome shotgun (WGS) entry which is preliminary data.</text>
</comment>
<dbReference type="FunFam" id="3.30.565.10:FF:000037">
    <property type="entry name" value="Hybrid sensor histidine kinase/response regulator"/>
    <property type="match status" value="1"/>
</dbReference>
<dbReference type="InterPro" id="IPR003661">
    <property type="entry name" value="HisK_dim/P_dom"/>
</dbReference>
<dbReference type="SUPFAM" id="SSF55874">
    <property type="entry name" value="ATPase domain of HSP90 chaperone/DNA topoisomerase II/histidine kinase"/>
    <property type="match status" value="1"/>
</dbReference>
<evidence type="ECO:0000256" key="4">
    <source>
        <dbReference type="ARBA" id="ARBA00022679"/>
    </source>
</evidence>
<keyword evidence="9" id="KW-0812">Transmembrane</keyword>
<accession>A0A1S9IH57</accession>
<keyword evidence="4" id="KW-0808">Transferase</keyword>
<dbReference type="InterPro" id="IPR005467">
    <property type="entry name" value="His_kinase_dom"/>
</dbReference>
<evidence type="ECO:0000256" key="3">
    <source>
        <dbReference type="ARBA" id="ARBA00022553"/>
    </source>
</evidence>
<dbReference type="Pfam" id="PF00512">
    <property type="entry name" value="HisKA"/>
    <property type="match status" value="1"/>
</dbReference>
<dbReference type="Gene3D" id="3.30.565.10">
    <property type="entry name" value="Histidine kinase-like ATPase, C-terminal domain"/>
    <property type="match status" value="1"/>
</dbReference>
<feature type="domain" description="Histidine kinase" evidence="10">
    <location>
        <begin position="363"/>
        <end position="583"/>
    </location>
</feature>
<dbReference type="InterPro" id="IPR036097">
    <property type="entry name" value="HisK_dim/P_sf"/>
</dbReference>
<dbReference type="OrthoDB" id="9813394at2"/>
<evidence type="ECO:0000313" key="11">
    <source>
        <dbReference type="EMBL" id="OOO69661.1"/>
    </source>
</evidence>
<evidence type="ECO:0000256" key="7">
    <source>
        <dbReference type="ARBA" id="ARBA00022840"/>
    </source>
</evidence>
<dbReference type="GO" id="GO:0005524">
    <property type="term" value="F:ATP binding"/>
    <property type="evidence" value="ECO:0007669"/>
    <property type="project" value="UniProtKB-KW"/>
</dbReference>
<dbReference type="InterPro" id="IPR004358">
    <property type="entry name" value="Sig_transdc_His_kin-like_C"/>
</dbReference>
<comment type="catalytic activity">
    <reaction evidence="1">
        <text>ATP + protein L-histidine = ADP + protein N-phospho-L-histidine.</text>
        <dbReference type="EC" id="2.7.13.3"/>
    </reaction>
</comment>
<proteinExistence type="predicted"/>
<dbReference type="SUPFAM" id="SSF55785">
    <property type="entry name" value="PYP-like sensor domain (PAS domain)"/>
    <property type="match status" value="1"/>
</dbReference>
<dbReference type="SUPFAM" id="SSF47384">
    <property type="entry name" value="Homodimeric domain of signal transducing histidine kinase"/>
    <property type="match status" value="1"/>
</dbReference>
<dbReference type="Proteomes" id="UP000190256">
    <property type="component" value="Unassembled WGS sequence"/>
</dbReference>
<evidence type="ECO:0000313" key="12">
    <source>
        <dbReference type="Proteomes" id="UP000190256"/>
    </source>
</evidence>
<dbReference type="NCBIfam" id="TIGR00229">
    <property type="entry name" value="sensory_box"/>
    <property type="match status" value="1"/>
</dbReference>
<dbReference type="CDD" id="cd00082">
    <property type="entry name" value="HisKA"/>
    <property type="match status" value="1"/>
</dbReference>
<feature type="transmembrane region" description="Helical" evidence="9">
    <location>
        <begin position="81"/>
        <end position="102"/>
    </location>
</feature>
<protein>
    <recommendedName>
        <fullName evidence="2">histidine kinase</fullName>
        <ecNumber evidence="2">2.7.13.3</ecNumber>
    </recommendedName>
</protein>
<sequence>MSEINQIKEKNIYSITCIVKLVSLLFSSIILYNYFPQNNSNNENISYSALFTILLSLIMTVIYLIWSFFTIKTKMFKNILLIQKIENIFFILIFTALVIMSGKYDSQYKYLFLFIIITTTIQRGLKSGMFISIISSLIILTIDLSMAKCTGINIYFENDLILSGVFILTAVSLGYYVKLGNESIKQKNIQLEDLNKKLSEKDSQRRYIEELLLKNDTCYNLLIENSRDAIVIHRKDKIIFANESAAELLICNNSGNLRNLNINEFIVEEERKKIKNKLELVYKNKTDMICVEQYIKNNKMERISVETICTYIIYNNKPAILSILRDITSQKQVEKLQKDVEKNIELLNESREYNKLITDFLSNISHELKTPLNVIFTAVQILDLYKKDKNSYSKKQQYIKVIKQNCYRLMRLINNLLDTTKLDSGYLKLNLVNCNIVSLVEEITLSVVYYAESKNINIIFDTDVEEKIMAVDPDKIERIILNLLSNAIKFTGNGGNIYVTIKDFGDNITISVKDTGIGIPKDKIQDIFDRFVQVDKTFRRDKEGSGIGLYLVKSFVNMHEGTVDIQSVLGKGTEFIISMPVKLVEESPEKESNVLYAPSKECVDMEFADIYSEVLSK</sequence>
<evidence type="ECO:0000256" key="2">
    <source>
        <dbReference type="ARBA" id="ARBA00012438"/>
    </source>
</evidence>
<dbReference type="SMART" id="SM00388">
    <property type="entry name" value="HisKA"/>
    <property type="match status" value="1"/>
</dbReference>
<feature type="transmembrane region" description="Helical" evidence="9">
    <location>
        <begin position="160"/>
        <end position="177"/>
    </location>
</feature>
<evidence type="ECO:0000256" key="8">
    <source>
        <dbReference type="ARBA" id="ARBA00023012"/>
    </source>
</evidence>
<dbReference type="GO" id="GO:0000155">
    <property type="term" value="F:phosphorelay sensor kinase activity"/>
    <property type="evidence" value="ECO:0007669"/>
    <property type="project" value="InterPro"/>
</dbReference>
<dbReference type="EMBL" id="MRAE01000003">
    <property type="protein sequence ID" value="OOO69661.1"/>
    <property type="molecule type" value="Genomic_DNA"/>
</dbReference>
<feature type="transmembrane region" description="Helical" evidence="9">
    <location>
        <begin position="47"/>
        <end position="69"/>
    </location>
</feature>
<keyword evidence="7" id="KW-0067">ATP-binding</keyword>
<dbReference type="PANTHER" id="PTHR43711:SF26">
    <property type="entry name" value="SENSOR HISTIDINE KINASE RCSC"/>
    <property type="match status" value="1"/>
</dbReference>
<keyword evidence="6 11" id="KW-0418">Kinase</keyword>
<evidence type="ECO:0000256" key="6">
    <source>
        <dbReference type="ARBA" id="ARBA00022777"/>
    </source>
</evidence>
<dbReference type="Gene3D" id="1.10.287.130">
    <property type="match status" value="1"/>
</dbReference>
<evidence type="ECO:0000259" key="10">
    <source>
        <dbReference type="PROSITE" id="PS50109"/>
    </source>
</evidence>
<dbReference type="InterPro" id="IPR035965">
    <property type="entry name" value="PAS-like_dom_sf"/>
</dbReference>
<name>A0A1S9IH57_9CLOT</name>
<dbReference type="SMART" id="SM00387">
    <property type="entry name" value="HATPase_c"/>
    <property type="match status" value="1"/>
</dbReference>
<organism evidence="11 12">
    <name type="scientific">Clostridium tepidum</name>
    <dbReference type="NCBI Taxonomy" id="1962263"/>
    <lineage>
        <taxon>Bacteria</taxon>
        <taxon>Bacillati</taxon>
        <taxon>Bacillota</taxon>
        <taxon>Clostridia</taxon>
        <taxon>Eubacteriales</taxon>
        <taxon>Clostridiaceae</taxon>
        <taxon>Clostridium</taxon>
    </lineage>
</organism>
<dbReference type="PRINTS" id="PR00344">
    <property type="entry name" value="BCTRLSENSOR"/>
</dbReference>
<dbReference type="InterPro" id="IPR003594">
    <property type="entry name" value="HATPase_dom"/>
</dbReference>
<dbReference type="PANTHER" id="PTHR43711">
    <property type="entry name" value="TWO-COMPONENT HISTIDINE KINASE"/>
    <property type="match status" value="1"/>
</dbReference>
<evidence type="ECO:0000256" key="1">
    <source>
        <dbReference type="ARBA" id="ARBA00000085"/>
    </source>
</evidence>
<keyword evidence="8" id="KW-0902">Two-component regulatory system</keyword>
<dbReference type="STRING" id="1962263.BS637_04420"/>
<evidence type="ECO:0000256" key="5">
    <source>
        <dbReference type="ARBA" id="ARBA00022741"/>
    </source>
</evidence>
<reference evidence="11 12" key="1">
    <citation type="submission" date="2016-12" db="EMBL/GenBank/DDBJ databases">
        <title>Clostridium tepidum sp. nov., a close relative of Clostridium sporogenes and Clostridium botulinum Group I.</title>
        <authorList>
            <person name="Dobritsa A.P."/>
            <person name="Kutumbaka K.K."/>
            <person name="Werner K."/>
            <person name="Wiedmann M."/>
            <person name="Asmus A."/>
            <person name="Samadpour M."/>
        </authorList>
    </citation>
    <scope>NUCLEOTIDE SEQUENCE [LARGE SCALE GENOMIC DNA]</scope>
    <source>
        <strain evidence="11 12">IEH 97212</strain>
    </source>
</reference>
<dbReference type="EC" id="2.7.13.3" evidence="2"/>
<keyword evidence="9" id="KW-1133">Transmembrane helix</keyword>
<dbReference type="AlphaFoldDB" id="A0A1S9IH57"/>
<gene>
    <name evidence="11" type="ORF">BS638_02225</name>
</gene>
<keyword evidence="5" id="KW-0547">Nucleotide-binding</keyword>
<dbReference type="InterPro" id="IPR050736">
    <property type="entry name" value="Sensor_HK_Regulatory"/>
</dbReference>
<dbReference type="Pfam" id="PF02518">
    <property type="entry name" value="HATPase_c"/>
    <property type="match status" value="1"/>
</dbReference>